<dbReference type="Pfam" id="PF02992">
    <property type="entry name" value="Transposase_21"/>
    <property type="match status" value="1"/>
</dbReference>
<keyword evidence="3" id="KW-1185">Reference proteome</keyword>
<feature type="compositionally biased region" description="Basic and acidic residues" evidence="1">
    <location>
        <begin position="80"/>
        <end position="95"/>
    </location>
</feature>
<evidence type="ECO:0000256" key="1">
    <source>
        <dbReference type="SAM" id="MobiDB-lite"/>
    </source>
</evidence>
<gene>
    <name evidence="2" type="ORF">HPB48_000441</name>
</gene>
<dbReference type="VEuPathDB" id="VectorBase:HLOH_058334"/>
<protein>
    <recommendedName>
        <fullName evidence="4">C2H2-type domain-containing protein</fullName>
    </recommendedName>
</protein>
<dbReference type="InterPro" id="IPR004242">
    <property type="entry name" value="Transposase_21"/>
</dbReference>
<dbReference type="Proteomes" id="UP000821853">
    <property type="component" value="Chromosome 1"/>
</dbReference>
<dbReference type="AlphaFoldDB" id="A0A9J6F9L0"/>
<dbReference type="OMA" id="TASNKWC"/>
<sequence>MKVKYCPRCPFYSHQFIKVVTHIGLAHSAEPNFRVFCGIGGCANSYRNFSSYKSHLYRCHRSFLEENGSHLQPQPSEPRCSADHAEPLTDDRPQPVDELCSDGGDCQNPGTSRDRSPHHFTETRRNDFATFLQEAKSAVWNFFFHATEQHDLPHSAVERLFLKLQLVFEEVMKAYAGQIAQAVKAPETDKELEQLLECSFVPELFKGIDKKHAGEQYVKEAFPFVEPEEHVMGLNAKFHYVPLPKLLSVLCNIPDIAAHLATPQVEEDAPRILKDYTDGLIYRKHLRALLPEGSAHTILILLYTDEIDVVNPLGAKRGIHKLLAVYCSLLNIHPKYRWQFHSTYLVMLVKYVHVQSYRLDTVLQPVVDDLRQLSDQGLRFNFEGAEKHARVLLFSFCGDNLSMNRLGGFSCGFSGGRVCRFCMVSAKQLASKTSEHMCQLRTAARHRVHLQAVAVNSKANKRLYGVKETSVLLQLPYFDVTRQLPPDIMHDMLEGGAECVLRQVLRSLMEMGFPLQARPGCSVII</sequence>
<name>A0A9J6F9L0_HAELO</name>
<accession>A0A9J6F9L0</accession>
<reference evidence="2 3" key="1">
    <citation type="journal article" date="2020" name="Cell">
        <title>Large-Scale Comparative Analyses of Tick Genomes Elucidate Their Genetic Diversity and Vector Capacities.</title>
        <authorList>
            <consortium name="Tick Genome and Microbiome Consortium (TIGMIC)"/>
            <person name="Jia N."/>
            <person name="Wang J."/>
            <person name="Shi W."/>
            <person name="Du L."/>
            <person name="Sun Y."/>
            <person name="Zhan W."/>
            <person name="Jiang J.F."/>
            <person name="Wang Q."/>
            <person name="Zhang B."/>
            <person name="Ji P."/>
            <person name="Bell-Sakyi L."/>
            <person name="Cui X.M."/>
            <person name="Yuan T.T."/>
            <person name="Jiang B.G."/>
            <person name="Yang W.F."/>
            <person name="Lam T.T."/>
            <person name="Chang Q.C."/>
            <person name="Ding S.J."/>
            <person name="Wang X.J."/>
            <person name="Zhu J.G."/>
            <person name="Ruan X.D."/>
            <person name="Zhao L."/>
            <person name="Wei J.T."/>
            <person name="Ye R.Z."/>
            <person name="Que T.C."/>
            <person name="Du C.H."/>
            <person name="Zhou Y.H."/>
            <person name="Cheng J.X."/>
            <person name="Dai P.F."/>
            <person name="Guo W.B."/>
            <person name="Han X.H."/>
            <person name="Huang E.J."/>
            <person name="Li L.F."/>
            <person name="Wei W."/>
            <person name="Gao Y.C."/>
            <person name="Liu J.Z."/>
            <person name="Shao H.Z."/>
            <person name="Wang X."/>
            <person name="Wang C.C."/>
            <person name="Yang T.C."/>
            <person name="Huo Q.B."/>
            <person name="Li W."/>
            <person name="Chen H.Y."/>
            <person name="Chen S.E."/>
            <person name="Zhou L.G."/>
            <person name="Ni X.B."/>
            <person name="Tian J.H."/>
            <person name="Sheng Y."/>
            <person name="Liu T."/>
            <person name="Pan Y.S."/>
            <person name="Xia L.Y."/>
            <person name="Li J."/>
            <person name="Zhao F."/>
            <person name="Cao W.C."/>
        </authorList>
    </citation>
    <scope>NUCLEOTIDE SEQUENCE [LARGE SCALE GENOMIC DNA]</scope>
    <source>
        <strain evidence="2">HaeL-2018</strain>
    </source>
</reference>
<proteinExistence type="predicted"/>
<feature type="region of interest" description="Disordered" evidence="1">
    <location>
        <begin position="68"/>
        <end position="120"/>
    </location>
</feature>
<evidence type="ECO:0000313" key="3">
    <source>
        <dbReference type="Proteomes" id="UP000821853"/>
    </source>
</evidence>
<organism evidence="2 3">
    <name type="scientific">Haemaphysalis longicornis</name>
    <name type="common">Bush tick</name>
    <dbReference type="NCBI Taxonomy" id="44386"/>
    <lineage>
        <taxon>Eukaryota</taxon>
        <taxon>Metazoa</taxon>
        <taxon>Ecdysozoa</taxon>
        <taxon>Arthropoda</taxon>
        <taxon>Chelicerata</taxon>
        <taxon>Arachnida</taxon>
        <taxon>Acari</taxon>
        <taxon>Parasitiformes</taxon>
        <taxon>Ixodida</taxon>
        <taxon>Ixodoidea</taxon>
        <taxon>Ixodidae</taxon>
        <taxon>Haemaphysalinae</taxon>
        <taxon>Haemaphysalis</taxon>
    </lineage>
</organism>
<dbReference type="OrthoDB" id="6506336at2759"/>
<comment type="caution">
    <text evidence="2">The sequence shown here is derived from an EMBL/GenBank/DDBJ whole genome shotgun (WGS) entry which is preliminary data.</text>
</comment>
<dbReference type="EMBL" id="JABSTR010000001">
    <property type="protein sequence ID" value="KAH9359487.1"/>
    <property type="molecule type" value="Genomic_DNA"/>
</dbReference>
<evidence type="ECO:0000313" key="2">
    <source>
        <dbReference type="EMBL" id="KAH9359487.1"/>
    </source>
</evidence>
<evidence type="ECO:0008006" key="4">
    <source>
        <dbReference type="Google" id="ProtNLM"/>
    </source>
</evidence>